<sequence length="817" mass="92156">MLKKIYGCFAFLLLWTELSQAQILPEAILGQLNSRDFSVNVALTSSAKTILANSSFADSEETIKISNLRPRLFVRADEDQVGSGLTLSALRLKIKDPAYQNWINYTGGISGWESLPAMAMQYLLNGDKKMAQLVGEYIANTPYNFGEHTSAAAMVYNSAIAFDWVRMALPKEMALKICARLVEGAEHLKGGVVTPSINHNYTFVSMYGVAMAAMAIHGESEAYNKQAAEYLGLLNHLLLDEHMLFETIKAKQGTWGEGNHYTPFVVFYPLLMTLNGLTTATSRDYFKIIQENYNDFLVPMSKFIIANFRPDLTLERIGDVTTRVVPHKSFLRPFIDLMALKINDQTLQGQIHSFSKQLSAYYGPDLVAEPYYWMMLVNYNAEIPDKPAYTTLPTAMRLGENSYEHIMFRSDWSENGTLISFLSGDHYTDHQHFDKGHFLIYKKGALVVDGGGYSKMYSDSWSNYSIRTLAHNNVLVYDPKEIPGKEVNKTEIYLDGGQRIIRGAQALTSWKEFNEKADALGLHTASVLAFDADTELNRYNYVKSNLTNAYGEKVTWMDRQLLYLPQADFLVVKDRVITPRPLDNYWLLHFEERPTIDGKIPETGVKDYQNASIVHSQRSGTLALEGQSVPYSGSLFVKTLMPTKRAISIIGGPGYEYYNRFAKKNFPPEKPFLQNRESGNWRMEVSPVKPGTSTAFLHAFQISDSSKKEMIATEYLRTPDGKLEGALFRSEQNPYLVMFSSSLDAKGHEQQTVNFPLKYKVKAKTPVNHVLAELAPNKKVKLIINNKNKGTFQTSSAGVLYFNDESDGVRRIRILAD</sequence>
<dbReference type="Gene3D" id="2.70.98.70">
    <property type="match status" value="1"/>
</dbReference>
<evidence type="ECO:0000313" key="5">
    <source>
        <dbReference type="Proteomes" id="UP000515237"/>
    </source>
</evidence>
<keyword evidence="5" id="KW-1185">Reference proteome</keyword>
<dbReference type="RefSeq" id="WP_185274364.1">
    <property type="nucleotide sequence ID" value="NZ_CP055156.1"/>
</dbReference>
<reference evidence="4 5" key="1">
    <citation type="journal article" date="2018" name="Int. J. Syst. Evol. Microbiol.">
        <title>Adhaeribacter swui sp. nov., isolated from wet mud.</title>
        <authorList>
            <person name="Kim D.U."/>
            <person name="Kim K.W."/>
            <person name="Kang M.S."/>
            <person name="Kim J.Y."/>
            <person name="Jang J.H."/>
            <person name="Kim M.K."/>
        </authorList>
    </citation>
    <scope>NUCLEOTIDE SEQUENCE [LARGE SCALE GENOMIC DNA]</scope>
    <source>
        <strain evidence="4 5">KCTC 52873</strain>
    </source>
</reference>
<dbReference type="InterPro" id="IPR012480">
    <property type="entry name" value="Hepar_II_III_C"/>
</dbReference>
<dbReference type="Gene3D" id="1.50.10.100">
    <property type="entry name" value="Chondroitin AC/alginate lyase"/>
    <property type="match status" value="1"/>
</dbReference>
<gene>
    <name evidence="4" type="ORF">HUW51_12575</name>
</gene>
<dbReference type="AlphaFoldDB" id="A0A7G7G8N0"/>
<protein>
    <submittedName>
        <fullName evidence="4">Heparinase II/III family protein</fullName>
    </submittedName>
</protein>
<dbReference type="EMBL" id="CP055156">
    <property type="protein sequence ID" value="QNF33514.1"/>
    <property type="molecule type" value="Genomic_DNA"/>
</dbReference>
<dbReference type="GO" id="GO:0016829">
    <property type="term" value="F:lyase activity"/>
    <property type="evidence" value="ECO:0007669"/>
    <property type="project" value="InterPro"/>
</dbReference>
<proteinExistence type="predicted"/>
<evidence type="ECO:0000313" key="4">
    <source>
        <dbReference type="EMBL" id="QNF33514.1"/>
    </source>
</evidence>
<name>A0A7G7G8N0_9BACT</name>
<keyword evidence="2" id="KW-0732">Signal</keyword>
<organism evidence="4 5">
    <name type="scientific">Adhaeribacter swui</name>
    <dbReference type="NCBI Taxonomy" id="2086471"/>
    <lineage>
        <taxon>Bacteria</taxon>
        <taxon>Pseudomonadati</taxon>
        <taxon>Bacteroidota</taxon>
        <taxon>Cytophagia</taxon>
        <taxon>Cytophagales</taxon>
        <taxon>Hymenobacteraceae</taxon>
        <taxon>Adhaeribacter</taxon>
    </lineage>
</organism>
<evidence type="ECO:0000256" key="1">
    <source>
        <dbReference type="ARBA" id="ARBA00004196"/>
    </source>
</evidence>
<evidence type="ECO:0000256" key="2">
    <source>
        <dbReference type="SAM" id="SignalP"/>
    </source>
</evidence>
<comment type="subcellular location">
    <subcellularLocation>
        <location evidence="1">Cell envelope</location>
    </subcellularLocation>
</comment>
<feature type="chain" id="PRO_5028818107" evidence="2">
    <location>
        <begin position="22"/>
        <end position="817"/>
    </location>
</feature>
<dbReference type="KEGG" id="aswu:HUW51_12575"/>
<feature type="signal peptide" evidence="2">
    <location>
        <begin position="1"/>
        <end position="21"/>
    </location>
</feature>
<feature type="domain" description="Heparinase II/III-like C-terminal" evidence="3">
    <location>
        <begin position="426"/>
        <end position="611"/>
    </location>
</feature>
<dbReference type="SUPFAM" id="SSF48230">
    <property type="entry name" value="Chondroitin AC/alginate lyase"/>
    <property type="match status" value="1"/>
</dbReference>
<dbReference type="Pfam" id="PF07940">
    <property type="entry name" value="Hepar_II_III_C"/>
    <property type="match status" value="1"/>
</dbReference>
<dbReference type="InterPro" id="IPR008929">
    <property type="entry name" value="Chondroitin_lyas"/>
</dbReference>
<dbReference type="Proteomes" id="UP000515237">
    <property type="component" value="Chromosome"/>
</dbReference>
<dbReference type="GO" id="GO:0030313">
    <property type="term" value="C:cell envelope"/>
    <property type="evidence" value="ECO:0007669"/>
    <property type="project" value="UniProtKB-SubCell"/>
</dbReference>
<evidence type="ECO:0000259" key="3">
    <source>
        <dbReference type="Pfam" id="PF07940"/>
    </source>
</evidence>
<accession>A0A7G7G8N0</accession>